<dbReference type="AlphaFoldDB" id="A0AAV2HJ95"/>
<feature type="repeat" description="TPR" evidence="1">
    <location>
        <begin position="59"/>
        <end position="92"/>
    </location>
</feature>
<gene>
    <name evidence="2" type="ORF">GSLYS_00007458001</name>
</gene>
<evidence type="ECO:0000256" key="1">
    <source>
        <dbReference type="PROSITE-ProRule" id="PRU00339"/>
    </source>
</evidence>
<dbReference type="SUPFAM" id="SSF48452">
    <property type="entry name" value="TPR-like"/>
    <property type="match status" value="1"/>
</dbReference>
<evidence type="ECO:0000313" key="3">
    <source>
        <dbReference type="Proteomes" id="UP001497497"/>
    </source>
</evidence>
<keyword evidence="3" id="KW-1185">Reference proteome</keyword>
<dbReference type="InterPro" id="IPR019734">
    <property type="entry name" value="TPR_rpt"/>
</dbReference>
<protein>
    <recommendedName>
        <fullName evidence="4">Tetratricopeptide repeat protein 33</fullName>
    </recommendedName>
</protein>
<sequence length="250" mass="28079">MTSFGWKRKVGGNVCKSKASAFSSEAKDDHDKTAHDDIDWLTSTPKKRFISLEDAVGKSDRLKAEGAMLAEADRYWEAIKKWDEAIQLTPYNEKIFEMKAQALMAVGEVFPAMQMAEKTVVMAPTWWVGHQTLGRALANIGEVRLALKSFSRAVHLNPADQEMWTEDLLWTKSLLERKKIAAEPEQVPRSTLTVRELEDDCDSTSSTSSAVTGERSVMPYNAGLLTSTEKSFGKNIKWLPSNYIQMRDPT</sequence>
<feature type="repeat" description="TPR" evidence="1">
    <location>
        <begin position="127"/>
        <end position="160"/>
    </location>
</feature>
<dbReference type="EMBL" id="CAXITT010000144">
    <property type="protein sequence ID" value="CAL1533498.1"/>
    <property type="molecule type" value="Genomic_DNA"/>
</dbReference>
<dbReference type="InterPro" id="IPR011990">
    <property type="entry name" value="TPR-like_helical_dom_sf"/>
</dbReference>
<name>A0AAV2HJ95_LYMST</name>
<dbReference type="PROSITE" id="PS50005">
    <property type="entry name" value="TPR"/>
    <property type="match status" value="2"/>
</dbReference>
<keyword evidence="1" id="KW-0802">TPR repeat</keyword>
<comment type="caution">
    <text evidence="2">The sequence shown here is derived from an EMBL/GenBank/DDBJ whole genome shotgun (WGS) entry which is preliminary data.</text>
</comment>
<organism evidence="2 3">
    <name type="scientific">Lymnaea stagnalis</name>
    <name type="common">Great pond snail</name>
    <name type="synonym">Helix stagnalis</name>
    <dbReference type="NCBI Taxonomy" id="6523"/>
    <lineage>
        <taxon>Eukaryota</taxon>
        <taxon>Metazoa</taxon>
        <taxon>Spiralia</taxon>
        <taxon>Lophotrochozoa</taxon>
        <taxon>Mollusca</taxon>
        <taxon>Gastropoda</taxon>
        <taxon>Heterobranchia</taxon>
        <taxon>Euthyneura</taxon>
        <taxon>Panpulmonata</taxon>
        <taxon>Hygrophila</taxon>
        <taxon>Lymnaeoidea</taxon>
        <taxon>Lymnaeidae</taxon>
        <taxon>Lymnaea</taxon>
    </lineage>
</organism>
<reference evidence="2 3" key="1">
    <citation type="submission" date="2024-04" db="EMBL/GenBank/DDBJ databases">
        <authorList>
            <consortium name="Genoscope - CEA"/>
            <person name="William W."/>
        </authorList>
    </citation>
    <scope>NUCLEOTIDE SEQUENCE [LARGE SCALE GENOMIC DNA]</scope>
</reference>
<dbReference type="PANTHER" id="PTHR15544">
    <property type="entry name" value="OSMOSIS RESPONSIVE FACTOR"/>
    <property type="match status" value="1"/>
</dbReference>
<dbReference type="PANTHER" id="PTHR15544:SF0">
    <property type="entry name" value="TETRATRICOPEPTIDE REPEAT PROTEIN 33"/>
    <property type="match status" value="1"/>
</dbReference>
<accession>A0AAV2HJ95</accession>
<dbReference type="Gene3D" id="1.25.40.10">
    <property type="entry name" value="Tetratricopeptide repeat domain"/>
    <property type="match status" value="1"/>
</dbReference>
<dbReference type="SMART" id="SM00028">
    <property type="entry name" value="TPR"/>
    <property type="match status" value="2"/>
</dbReference>
<evidence type="ECO:0008006" key="4">
    <source>
        <dbReference type="Google" id="ProtNLM"/>
    </source>
</evidence>
<dbReference type="Proteomes" id="UP001497497">
    <property type="component" value="Unassembled WGS sequence"/>
</dbReference>
<proteinExistence type="predicted"/>
<dbReference type="InterPro" id="IPR052658">
    <property type="entry name" value="TPR-containing"/>
</dbReference>
<evidence type="ECO:0000313" key="2">
    <source>
        <dbReference type="EMBL" id="CAL1533498.1"/>
    </source>
</evidence>